<proteinExistence type="predicted"/>
<reference evidence="3 4" key="1">
    <citation type="submission" date="2020-08" db="EMBL/GenBank/DDBJ databases">
        <title>Genomic Encyclopedia of Type Strains, Phase III (KMG-III): the genomes of soil and plant-associated and newly described type strains.</title>
        <authorList>
            <person name="Whitman W."/>
        </authorList>
    </citation>
    <scope>NUCLEOTIDE SEQUENCE [LARGE SCALE GENOMIC DNA]</scope>
    <source>
        <strain evidence="3 4">CECT 8840</strain>
    </source>
</reference>
<dbReference type="Pfam" id="PF09346">
    <property type="entry name" value="SMI1_KNR4"/>
    <property type="match status" value="1"/>
</dbReference>
<comment type="caution">
    <text evidence="3">The sequence shown here is derived from an EMBL/GenBank/DDBJ whole genome shotgun (WGS) entry which is preliminary data.</text>
</comment>
<sequence>MSRLITSRWVRLALAAAVVTAVVVAVLRLRRPSSARRPVAVPEPTRAEVASKVEAWPPAPILGTPDTKILRGYATPARLPGFLTRRPAPRPPLDRATRRFLTRWGAVACALCLLAVGAQFLESTVFSGRGHAGKPVVGRVPEVQETPAPVVLDADCHPAARRPHLRARNPKVTRAVNRQWVRIERWLRVNAPRTYGTLAAPARPGTIAVAEAQMGLRLPEDLRASLLRHNGGGVSLLGEDPLDVRRIRDSWRMLCEVDGTDDHLADETDERSEWWDGRMIPFTADGTGCYLLVDSVVRDVGRSCEDSPIGFAPGGVRVKSYYALLKATADALETGGRIGYWRPRVVEGVLDWDVVGSP</sequence>
<dbReference type="AlphaFoldDB" id="A0A7W7QM75"/>
<dbReference type="InterPro" id="IPR018958">
    <property type="entry name" value="Knr4/Smi1-like_dom"/>
</dbReference>
<name>A0A7W7QM75_9ACTN</name>
<dbReference type="EMBL" id="JACHJP010000002">
    <property type="protein sequence ID" value="MBB4916043.1"/>
    <property type="molecule type" value="Genomic_DNA"/>
</dbReference>
<evidence type="ECO:0000313" key="4">
    <source>
        <dbReference type="Proteomes" id="UP000552644"/>
    </source>
</evidence>
<gene>
    <name evidence="3" type="ORF">FHS44_003128</name>
</gene>
<keyword evidence="1" id="KW-0472">Membrane</keyword>
<keyword evidence="1" id="KW-0812">Transmembrane</keyword>
<dbReference type="Gene3D" id="3.40.1580.10">
    <property type="entry name" value="SMI1/KNR4-like"/>
    <property type="match status" value="1"/>
</dbReference>
<feature type="transmembrane region" description="Helical" evidence="1">
    <location>
        <begin position="100"/>
        <end position="121"/>
    </location>
</feature>
<keyword evidence="4" id="KW-1185">Reference proteome</keyword>
<accession>A0A7W7QM75</accession>
<feature type="transmembrane region" description="Helical" evidence="1">
    <location>
        <begin position="12"/>
        <end position="29"/>
    </location>
</feature>
<dbReference type="SMART" id="SM00860">
    <property type="entry name" value="SMI1_KNR4"/>
    <property type="match status" value="1"/>
</dbReference>
<feature type="domain" description="Knr4/Smi1-like" evidence="2">
    <location>
        <begin position="201"/>
        <end position="324"/>
    </location>
</feature>
<dbReference type="Proteomes" id="UP000552644">
    <property type="component" value="Unassembled WGS sequence"/>
</dbReference>
<dbReference type="InterPro" id="IPR037883">
    <property type="entry name" value="Knr4/Smi1-like_sf"/>
</dbReference>
<keyword evidence="1" id="KW-1133">Transmembrane helix</keyword>
<evidence type="ECO:0000313" key="3">
    <source>
        <dbReference type="EMBL" id="MBB4916043.1"/>
    </source>
</evidence>
<protein>
    <recommendedName>
        <fullName evidence="2">Knr4/Smi1-like domain-containing protein</fullName>
    </recommendedName>
</protein>
<evidence type="ECO:0000259" key="2">
    <source>
        <dbReference type="SMART" id="SM00860"/>
    </source>
</evidence>
<dbReference type="SUPFAM" id="SSF160631">
    <property type="entry name" value="SMI1/KNR4-like"/>
    <property type="match status" value="1"/>
</dbReference>
<evidence type="ECO:0000256" key="1">
    <source>
        <dbReference type="SAM" id="Phobius"/>
    </source>
</evidence>
<dbReference type="RefSeq" id="WP_184714878.1">
    <property type="nucleotide sequence ID" value="NZ_JACHJP010000002.1"/>
</dbReference>
<organism evidence="3 4">
    <name type="scientific">Streptosporangium saharense</name>
    <dbReference type="NCBI Taxonomy" id="1706840"/>
    <lineage>
        <taxon>Bacteria</taxon>
        <taxon>Bacillati</taxon>
        <taxon>Actinomycetota</taxon>
        <taxon>Actinomycetes</taxon>
        <taxon>Streptosporangiales</taxon>
        <taxon>Streptosporangiaceae</taxon>
        <taxon>Streptosporangium</taxon>
    </lineage>
</organism>